<dbReference type="OrthoDB" id="185373at2759"/>
<keyword evidence="1" id="KW-0812">Transmembrane</keyword>
<comment type="caution">
    <text evidence="3">The sequence shown here is derived from an EMBL/GenBank/DDBJ whole genome shotgun (WGS) entry which is preliminary data.</text>
</comment>
<evidence type="ECO:0000313" key="4">
    <source>
        <dbReference type="Proteomes" id="UP000654075"/>
    </source>
</evidence>
<dbReference type="OMA" id="VYATLIW"/>
<keyword evidence="1" id="KW-1133">Transmembrane helix</keyword>
<feature type="transmembrane region" description="Helical" evidence="1">
    <location>
        <begin position="20"/>
        <end position="43"/>
    </location>
</feature>
<keyword evidence="1" id="KW-0472">Membrane</keyword>
<name>A0A813FND4_POLGL</name>
<dbReference type="AlphaFoldDB" id="A0A813FND4"/>
<evidence type="ECO:0000256" key="1">
    <source>
        <dbReference type="SAM" id="Phobius"/>
    </source>
</evidence>
<dbReference type="UniPathway" id="UPA00378"/>
<dbReference type="PANTHER" id="PTHR14969">
    <property type="entry name" value="SPHINGOSINE-1-PHOSPHATE PHOSPHOHYDROLASE"/>
    <property type="match status" value="1"/>
</dbReference>
<gene>
    <name evidence="3" type="ORF">PGLA1383_LOCUS31384</name>
</gene>
<sequence length="198" mass="21952">MPSRKIFSFTYVLYEENNPLSQLLAIATLSPMLVAFGLGAAFVVTRRVAWAWALAGALAVDVICRILKDVINQPRPESSYREGPGMPSEHAAFSTFLAVHLSLWLWSRTRCRVPLKIVGWAALNGWAAVVVFSRYHLGVHSVAQLAVGAVIGIVAGMLSFTLEGYLGDPWLAKVQRSLDRAWNYLEIEFEDYGESHTD</sequence>
<protein>
    <recommendedName>
        <fullName evidence="2">Phosphatidic acid phosphatase type 2/haloperoxidase domain-containing protein</fullName>
    </recommendedName>
</protein>
<dbReference type="InterPro" id="IPR000326">
    <property type="entry name" value="PAP2/HPO"/>
</dbReference>
<organism evidence="3 4">
    <name type="scientific">Polarella glacialis</name>
    <name type="common">Dinoflagellate</name>
    <dbReference type="NCBI Taxonomy" id="89957"/>
    <lineage>
        <taxon>Eukaryota</taxon>
        <taxon>Sar</taxon>
        <taxon>Alveolata</taxon>
        <taxon>Dinophyceae</taxon>
        <taxon>Suessiales</taxon>
        <taxon>Suessiaceae</taxon>
        <taxon>Polarella</taxon>
    </lineage>
</organism>
<feature type="transmembrane region" description="Helical" evidence="1">
    <location>
        <begin position="143"/>
        <end position="166"/>
    </location>
</feature>
<keyword evidence="4" id="KW-1185">Reference proteome</keyword>
<dbReference type="SUPFAM" id="SSF48317">
    <property type="entry name" value="Acid phosphatase/Vanadium-dependent haloperoxidase"/>
    <property type="match status" value="1"/>
</dbReference>
<dbReference type="SMART" id="SM00014">
    <property type="entry name" value="acidPPc"/>
    <property type="match status" value="1"/>
</dbReference>
<evidence type="ECO:0000259" key="2">
    <source>
        <dbReference type="SMART" id="SM00014"/>
    </source>
</evidence>
<reference evidence="3" key="1">
    <citation type="submission" date="2021-02" db="EMBL/GenBank/DDBJ databases">
        <authorList>
            <person name="Dougan E. K."/>
            <person name="Rhodes N."/>
            <person name="Thang M."/>
            <person name="Chan C."/>
        </authorList>
    </citation>
    <scope>NUCLEOTIDE SEQUENCE</scope>
</reference>
<proteinExistence type="predicted"/>
<feature type="transmembrane region" description="Helical" evidence="1">
    <location>
        <begin position="118"/>
        <end position="137"/>
    </location>
</feature>
<dbReference type="GO" id="GO:0042392">
    <property type="term" value="F:sphingosine-1-phosphate phosphatase activity"/>
    <property type="evidence" value="ECO:0007669"/>
    <property type="project" value="TreeGrafter"/>
</dbReference>
<dbReference type="InterPro" id="IPR036938">
    <property type="entry name" value="PAP2/HPO_sf"/>
</dbReference>
<dbReference type="Proteomes" id="UP000654075">
    <property type="component" value="Unassembled WGS sequence"/>
</dbReference>
<dbReference type="Gene3D" id="1.20.144.10">
    <property type="entry name" value="Phosphatidic acid phosphatase type 2/haloperoxidase"/>
    <property type="match status" value="1"/>
</dbReference>
<dbReference type="EMBL" id="CAJNNV010025284">
    <property type="protein sequence ID" value="CAE8613629.1"/>
    <property type="molecule type" value="Genomic_DNA"/>
</dbReference>
<dbReference type="Pfam" id="PF01569">
    <property type="entry name" value="PAP2"/>
    <property type="match status" value="1"/>
</dbReference>
<accession>A0A813FND4</accession>
<feature type="domain" description="Phosphatidic acid phosphatase type 2/haloperoxidase" evidence="2">
    <location>
        <begin position="50"/>
        <end position="160"/>
    </location>
</feature>
<dbReference type="PANTHER" id="PTHR14969:SF13">
    <property type="entry name" value="AT30094P"/>
    <property type="match status" value="1"/>
</dbReference>
<evidence type="ECO:0000313" key="3">
    <source>
        <dbReference type="EMBL" id="CAE8613629.1"/>
    </source>
</evidence>